<dbReference type="InterPro" id="IPR023346">
    <property type="entry name" value="Lysozyme-like_dom_sf"/>
</dbReference>
<reference evidence="5" key="2">
    <citation type="submission" date="2025-09" db="UniProtKB">
        <authorList>
            <consortium name="Ensembl"/>
        </authorList>
    </citation>
    <scope>IDENTIFICATION</scope>
</reference>
<evidence type="ECO:0000313" key="5">
    <source>
        <dbReference type="Ensembl" id="ENSVKKP00000012948.1"/>
    </source>
</evidence>
<dbReference type="InterPro" id="IPR019799">
    <property type="entry name" value="Glyco_hydro_22_CS"/>
</dbReference>
<dbReference type="Ensembl" id="ENSVKKT00000013263.1">
    <property type="protein sequence ID" value="ENSVKKP00000012948.1"/>
    <property type="gene ID" value="ENSVKKG00000008970.1"/>
</dbReference>
<keyword evidence="6" id="KW-1185">Reference proteome</keyword>
<dbReference type="GO" id="GO:0003796">
    <property type="term" value="F:lysozyme activity"/>
    <property type="evidence" value="ECO:0007669"/>
    <property type="project" value="InterPro"/>
</dbReference>
<dbReference type="SMART" id="SM00263">
    <property type="entry name" value="LYZ1"/>
    <property type="match status" value="1"/>
</dbReference>
<dbReference type="PRINTS" id="PR00137">
    <property type="entry name" value="LYSOZYME"/>
</dbReference>
<dbReference type="InterPro" id="IPR000974">
    <property type="entry name" value="Glyco_hydro_22_lys"/>
</dbReference>
<name>A0A8D2KWP0_VARKO</name>
<protein>
    <recommendedName>
        <fullName evidence="4">Glycosyl hydrolases family 22 (GH22) domain-containing protein</fullName>
    </recommendedName>
</protein>
<evidence type="ECO:0000256" key="1">
    <source>
        <dbReference type="ARBA" id="ARBA00010859"/>
    </source>
</evidence>
<sequence>MGPQTKAQGIVTMASEARIIPRCELAKTLKEHGLDGFKGYTLKDWLCMVFFESNFNTRPPMTRGTRRQGNYGIFRFSNRYWCSDGKQRSRNVCNIACQKFLDDDITDDIECAKKVVRGSGLNTW</sequence>
<dbReference type="Proteomes" id="UP000694545">
    <property type="component" value="Unplaced"/>
</dbReference>
<dbReference type="Pfam" id="PF00062">
    <property type="entry name" value="Lys"/>
    <property type="match status" value="1"/>
</dbReference>
<dbReference type="PROSITE" id="PS51348">
    <property type="entry name" value="GLYCOSYL_HYDROL_F22_2"/>
    <property type="match status" value="1"/>
</dbReference>
<feature type="domain" description="Glycosyl hydrolases family 22 (GH22)" evidence="4">
    <location>
        <begin position="93"/>
        <end position="111"/>
    </location>
</feature>
<dbReference type="SUPFAM" id="SSF53955">
    <property type="entry name" value="Lysozyme-like"/>
    <property type="match status" value="1"/>
</dbReference>
<dbReference type="AlphaFoldDB" id="A0A8D2KWP0"/>
<comment type="similarity">
    <text evidence="1 3">Belongs to the glycosyl hydrolase 22 family.</text>
</comment>
<dbReference type="OMA" id="WACIADH"/>
<dbReference type="PRINTS" id="PR00135">
    <property type="entry name" value="LYZLACT"/>
</dbReference>
<organism evidence="5 6">
    <name type="scientific">Varanus komodoensis</name>
    <name type="common">Komodo dragon</name>
    <dbReference type="NCBI Taxonomy" id="61221"/>
    <lineage>
        <taxon>Eukaryota</taxon>
        <taxon>Metazoa</taxon>
        <taxon>Chordata</taxon>
        <taxon>Craniata</taxon>
        <taxon>Vertebrata</taxon>
        <taxon>Euteleostomi</taxon>
        <taxon>Lepidosauria</taxon>
        <taxon>Squamata</taxon>
        <taxon>Bifurcata</taxon>
        <taxon>Unidentata</taxon>
        <taxon>Episquamata</taxon>
        <taxon>Toxicofera</taxon>
        <taxon>Anguimorpha</taxon>
        <taxon>Paleoanguimorpha</taxon>
        <taxon>Varanoidea</taxon>
        <taxon>Varanidae</taxon>
        <taxon>Varanus</taxon>
    </lineage>
</organism>
<evidence type="ECO:0000256" key="3">
    <source>
        <dbReference type="RuleBase" id="RU004440"/>
    </source>
</evidence>
<dbReference type="InterPro" id="IPR001916">
    <property type="entry name" value="Glyco_hydro_22"/>
</dbReference>
<proteinExistence type="inferred from homology"/>
<dbReference type="PANTHER" id="PTHR11407">
    <property type="entry name" value="LYSOZYME C"/>
    <property type="match status" value="1"/>
</dbReference>
<dbReference type="PROSITE" id="PS00128">
    <property type="entry name" value="GLYCOSYL_HYDROL_F22_1"/>
    <property type="match status" value="1"/>
</dbReference>
<reference evidence="5" key="1">
    <citation type="submission" date="2025-08" db="UniProtKB">
        <authorList>
            <consortium name="Ensembl"/>
        </authorList>
    </citation>
    <scope>IDENTIFICATION</scope>
</reference>
<keyword evidence="2" id="KW-1015">Disulfide bond</keyword>
<dbReference type="FunFam" id="1.10.530.10:FF:000001">
    <property type="entry name" value="Lysozyme C"/>
    <property type="match status" value="1"/>
</dbReference>
<accession>A0A8D2KWP0</accession>
<evidence type="ECO:0000313" key="6">
    <source>
        <dbReference type="Proteomes" id="UP000694545"/>
    </source>
</evidence>
<evidence type="ECO:0000256" key="2">
    <source>
        <dbReference type="ARBA" id="ARBA00023157"/>
    </source>
</evidence>
<dbReference type="PANTHER" id="PTHR11407:SF69">
    <property type="entry name" value="LYSOZYME C, MILK ISOZYME"/>
    <property type="match status" value="1"/>
</dbReference>
<dbReference type="Gene3D" id="1.10.530.10">
    <property type="match status" value="1"/>
</dbReference>
<evidence type="ECO:0000259" key="4">
    <source>
        <dbReference type="PROSITE" id="PS00128"/>
    </source>
</evidence>